<gene>
    <name evidence="2" type="ORF">M413DRAFT_419828</name>
</gene>
<reference evidence="2 3" key="1">
    <citation type="submission" date="2014-04" db="EMBL/GenBank/DDBJ databases">
        <authorList>
            <consortium name="DOE Joint Genome Institute"/>
            <person name="Kuo A."/>
            <person name="Gay G."/>
            <person name="Dore J."/>
            <person name="Kohler A."/>
            <person name="Nagy L.G."/>
            <person name="Floudas D."/>
            <person name="Copeland A."/>
            <person name="Barry K.W."/>
            <person name="Cichocki N."/>
            <person name="Veneault-Fourrey C."/>
            <person name="LaButti K."/>
            <person name="Lindquist E.A."/>
            <person name="Lipzen A."/>
            <person name="Lundell T."/>
            <person name="Morin E."/>
            <person name="Murat C."/>
            <person name="Sun H."/>
            <person name="Tunlid A."/>
            <person name="Henrissat B."/>
            <person name="Grigoriev I.V."/>
            <person name="Hibbett D.S."/>
            <person name="Martin F."/>
            <person name="Nordberg H.P."/>
            <person name="Cantor M.N."/>
            <person name="Hua S.X."/>
        </authorList>
    </citation>
    <scope>NUCLEOTIDE SEQUENCE [LARGE SCALE GENOMIC DNA]</scope>
    <source>
        <strain evidence="3">h7</strain>
    </source>
</reference>
<reference evidence="3" key="2">
    <citation type="submission" date="2015-01" db="EMBL/GenBank/DDBJ databases">
        <title>Evolutionary Origins and Diversification of the Mycorrhizal Mutualists.</title>
        <authorList>
            <consortium name="DOE Joint Genome Institute"/>
            <consortium name="Mycorrhizal Genomics Consortium"/>
            <person name="Kohler A."/>
            <person name="Kuo A."/>
            <person name="Nagy L.G."/>
            <person name="Floudas D."/>
            <person name="Copeland A."/>
            <person name="Barry K.W."/>
            <person name="Cichocki N."/>
            <person name="Veneault-Fourrey C."/>
            <person name="LaButti K."/>
            <person name="Lindquist E.A."/>
            <person name="Lipzen A."/>
            <person name="Lundell T."/>
            <person name="Morin E."/>
            <person name="Murat C."/>
            <person name="Riley R."/>
            <person name="Ohm R."/>
            <person name="Sun H."/>
            <person name="Tunlid A."/>
            <person name="Henrissat B."/>
            <person name="Grigoriev I.V."/>
            <person name="Hibbett D.S."/>
            <person name="Martin F."/>
        </authorList>
    </citation>
    <scope>NUCLEOTIDE SEQUENCE [LARGE SCALE GENOMIC DNA]</scope>
    <source>
        <strain evidence="3">h7</strain>
    </source>
</reference>
<evidence type="ECO:0000256" key="1">
    <source>
        <dbReference type="SAM" id="MobiDB-lite"/>
    </source>
</evidence>
<dbReference type="HOGENOM" id="CLU_571132_0_0_1"/>
<dbReference type="AlphaFoldDB" id="A0A0C2XMA3"/>
<dbReference type="Proteomes" id="UP000053424">
    <property type="component" value="Unassembled WGS sequence"/>
</dbReference>
<feature type="compositionally biased region" description="Basic and acidic residues" evidence="1">
    <location>
        <begin position="108"/>
        <end position="135"/>
    </location>
</feature>
<dbReference type="OrthoDB" id="2923697at2759"/>
<feature type="region of interest" description="Disordered" evidence="1">
    <location>
        <begin position="1"/>
        <end position="139"/>
    </location>
</feature>
<name>A0A0C2XMA3_HEBCY</name>
<dbReference type="EMBL" id="KN831788">
    <property type="protein sequence ID" value="KIM38863.1"/>
    <property type="molecule type" value="Genomic_DNA"/>
</dbReference>
<organism evidence="2 3">
    <name type="scientific">Hebeloma cylindrosporum</name>
    <dbReference type="NCBI Taxonomy" id="76867"/>
    <lineage>
        <taxon>Eukaryota</taxon>
        <taxon>Fungi</taxon>
        <taxon>Dikarya</taxon>
        <taxon>Basidiomycota</taxon>
        <taxon>Agaricomycotina</taxon>
        <taxon>Agaricomycetes</taxon>
        <taxon>Agaricomycetidae</taxon>
        <taxon>Agaricales</taxon>
        <taxon>Agaricineae</taxon>
        <taxon>Hymenogastraceae</taxon>
        <taxon>Hebeloma</taxon>
    </lineage>
</organism>
<evidence type="ECO:0000313" key="3">
    <source>
        <dbReference type="Proteomes" id="UP000053424"/>
    </source>
</evidence>
<feature type="compositionally biased region" description="Acidic residues" evidence="1">
    <location>
        <begin position="66"/>
        <end position="89"/>
    </location>
</feature>
<protein>
    <recommendedName>
        <fullName evidence="4">BTB domain-containing protein</fullName>
    </recommendedName>
</protein>
<proteinExistence type="predicted"/>
<keyword evidence="3" id="KW-1185">Reference proteome</keyword>
<evidence type="ECO:0008006" key="4">
    <source>
        <dbReference type="Google" id="ProtNLM"/>
    </source>
</evidence>
<accession>A0A0C2XMA3</accession>
<evidence type="ECO:0000313" key="2">
    <source>
        <dbReference type="EMBL" id="KIM38863.1"/>
    </source>
</evidence>
<sequence>MGRQKYKKQATNPLRHDKENSSSSDSDPDSSSESDVAGPTKRVVEEPRKKSTVAKTPLQGSSSETTDADGSDPQSDDDSSCDSESSDDAEPTRIVAKVAAKTSTLKRSRCDDDTVDARPSKRATNEAEKPIHHESYQGSRNNGAWTLVAGKTYFKIPTSILTRPSKYFREEMDRFQRETGQKGPQDILLKMQESPEDVAALQWLLTAYPNEIVEQGDPSKADLPRLVSVLYMTNKYHFPEHEAWAKSQLRHCLDFRADSSELKNPKSLSIENYKRLYTLASSIWPQFTCCIRTKWLSAHAFRFKEILDFAESTDDRSLQGDLYYAKLLHLKVARQDASLAALFPENKFTATQNMRLYRGFWSLSQFWADVRIPELKEGTSKDHRDSCTKDWTWMWEMGAGIKPFGDSGQPTIFHPLEALDRLINLPPSPSTSGDAEPGRCGCRFQTAAKILMKSLRRDLADHFLGVIDNPPTNTIMAR</sequence>